<evidence type="ECO:0000259" key="2">
    <source>
        <dbReference type="Pfam" id="PF03372"/>
    </source>
</evidence>
<feature type="domain" description="Endonuclease/exonuclease/phosphatase" evidence="2">
    <location>
        <begin position="31"/>
        <end position="276"/>
    </location>
</feature>
<dbReference type="Proteomes" id="UP001556220">
    <property type="component" value="Unassembled WGS sequence"/>
</dbReference>
<evidence type="ECO:0000256" key="1">
    <source>
        <dbReference type="SAM" id="SignalP"/>
    </source>
</evidence>
<dbReference type="Pfam" id="PF03372">
    <property type="entry name" value="Exo_endo_phos"/>
    <property type="match status" value="1"/>
</dbReference>
<evidence type="ECO:0000313" key="4">
    <source>
        <dbReference type="Proteomes" id="UP001556220"/>
    </source>
</evidence>
<dbReference type="RefSeq" id="WP_367853244.1">
    <property type="nucleotide sequence ID" value="NZ_JBFOHK010000001.1"/>
</dbReference>
<feature type="signal peptide" evidence="1">
    <location>
        <begin position="1"/>
        <end position="22"/>
    </location>
</feature>
<keyword evidence="3" id="KW-0378">Hydrolase</keyword>
<evidence type="ECO:0000313" key="3">
    <source>
        <dbReference type="EMBL" id="MEW9571184.1"/>
    </source>
</evidence>
<proteinExistence type="predicted"/>
<keyword evidence="3" id="KW-0255">Endonuclease</keyword>
<dbReference type="EMBL" id="JBFOHK010000001">
    <property type="protein sequence ID" value="MEW9571184.1"/>
    <property type="molecule type" value="Genomic_DNA"/>
</dbReference>
<keyword evidence="3" id="KW-0540">Nuclease</keyword>
<keyword evidence="4" id="KW-1185">Reference proteome</keyword>
<feature type="chain" id="PRO_5047458657" evidence="1">
    <location>
        <begin position="23"/>
        <end position="292"/>
    </location>
</feature>
<protein>
    <submittedName>
        <fullName evidence="3">Endonuclease/exonuclease/phosphatase family protein</fullName>
    </submittedName>
</protein>
<dbReference type="CDD" id="cd09083">
    <property type="entry name" value="EEP-1"/>
    <property type="match status" value="1"/>
</dbReference>
<dbReference type="InterPro" id="IPR050410">
    <property type="entry name" value="CCR4/nocturin_mRNA_transcr"/>
</dbReference>
<dbReference type="SUPFAM" id="SSF56219">
    <property type="entry name" value="DNase I-like"/>
    <property type="match status" value="1"/>
</dbReference>
<comment type="caution">
    <text evidence="3">The sequence shown here is derived from an EMBL/GenBank/DDBJ whole genome shotgun (WGS) entry which is preliminary data.</text>
</comment>
<name>A0ABV3QBI5_9GAMM</name>
<dbReference type="InterPro" id="IPR005135">
    <property type="entry name" value="Endo/exonuclease/phosphatase"/>
</dbReference>
<dbReference type="InterPro" id="IPR036691">
    <property type="entry name" value="Endo/exonu/phosph_ase_sf"/>
</dbReference>
<keyword evidence="1" id="KW-0732">Signal</keyword>
<gene>
    <name evidence="3" type="ORF">ABQJ54_05425</name>
</gene>
<sequence length="292" mass="33201">MRLLPRLFLISVLALVAGMASATGAHDLRVMTFNVRYGEADDGINAWPHRRDLMVQVIQKEHPDILGTQELLSPQGDYLQQHLPGYTWFGMGRNGNEINENDNEHMGVFYDKARLKVLESGNFWFSDTPDKPGSRSFGQPLPRMVTWAKFQDRRSGRQFYYYDTHFPYQDGKKAEAIRERCAAEIRQRLARLPAALPFVLTGDFNTTPDSKTHASLTQVLHDARESAPRHEGPEGTFHGFTGHATDRIDWILYRGVKADDVRTITTHDGKVYPSDHFPVVADFSWSGRAPSR</sequence>
<dbReference type="PANTHER" id="PTHR12121:SF36">
    <property type="entry name" value="ENDONUCLEASE_EXONUCLEASE_PHOSPHATASE DOMAIN-CONTAINING PROTEIN"/>
    <property type="match status" value="1"/>
</dbReference>
<reference evidence="3 4" key="1">
    <citation type="submission" date="2024-06" db="EMBL/GenBank/DDBJ databases">
        <authorList>
            <person name="Woo H."/>
        </authorList>
    </citation>
    <scope>NUCLEOTIDE SEQUENCE [LARGE SCALE GENOMIC DNA]</scope>
    <source>
        <strain evidence="3 4">Si-c</strain>
    </source>
</reference>
<organism evidence="3 4">
    <name type="scientific">Rhodanobacter lycopersici</name>
    <dbReference type="NCBI Taxonomy" id="3162487"/>
    <lineage>
        <taxon>Bacteria</taxon>
        <taxon>Pseudomonadati</taxon>
        <taxon>Pseudomonadota</taxon>
        <taxon>Gammaproteobacteria</taxon>
        <taxon>Lysobacterales</taxon>
        <taxon>Rhodanobacteraceae</taxon>
        <taxon>Rhodanobacter</taxon>
    </lineage>
</organism>
<accession>A0ABV3QBI5</accession>
<dbReference type="GO" id="GO:0004519">
    <property type="term" value="F:endonuclease activity"/>
    <property type="evidence" value="ECO:0007669"/>
    <property type="project" value="UniProtKB-KW"/>
</dbReference>
<dbReference type="PANTHER" id="PTHR12121">
    <property type="entry name" value="CARBON CATABOLITE REPRESSOR PROTEIN 4"/>
    <property type="match status" value="1"/>
</dbReference>
<dbReference type="Gene3D" id="3.60.10.10">
    <property type="entry name" value="Endonuclease/exonuclease/phosphatase"/>
    <property type="match status" value="1"/>
</dbReference>